<accession>A0A5D4MHH7</accession>
<reference evidence="1 2" key="1">
    <citation type="submission" date="2019-08" db="EMBL/GenBank/DDBJ databases">
        <title>Bacillus genomes from the desert of Cuatro Cienegas, Coahuila.</title>
        <authorList>
            <person name="Olmedo-Alvarez G."/>
        </authorList>
    </citation>
    <scope>NUCLEOTIDE SEQUENCE [LARGE SCALE GENOMIC DNA]</scope>
    <source>
        <strain evidence="1 2">CH128b_4D</strain>
    </source>
</reference>
<sequence length="153" mass="17722">MKRDISLELPNEYGTFLSEILKPIDITAYNWKIGAGESYKVIHDKLGEDLFDARRVMTGAQLEKHLKLSRQYFIFVDLKAFNGIRIEDIHTYEGFLESSCEIILLVVDSCDVTIYCKNQVKLELLYENSRQLGFHQVSYITDESDTRTSLSAW</sequence>
<dbReference type="Pfam" id="PF10903">
    <property type="entry name" value="DUF2691"/>
    <property type="match status" value="1"/>
</dbReference>
<dbReference type="EMBL" id="VTEG01000001">
    <property type="protein sequence ID" value="TYS01355.1"/>
    <property type="molecule type" value="Genomic_DNA"/>
</dbReference>
<dbReference type="InterPro" id="IPR020216">
    <property type="entry name" value="Uncharacterised_YncE"/>
</dbReference>
<name>A0A5D4MHH7_9BACI</name>
<dbReference type="RefSeq" id="WP_148952710.1">
    <property type="nucleotide sequence ID" value="NZ_VTEG01000001.1"/>
</dbReference>
<proteinExistence type="predicted"/>
<protein>
    <submittedName>
        <fullName evidence="1">DUF2691 family protein</fullName>
    </submittedName>
</protein>
<gene>
    <name evidence="1" type="ORF">FZC84_01465</name>
</gene>
<evidence type="ECO:0000313" key="1">
    <source>
        <dbReference type="EMBL" id="TYS01355.1"/>
    </source>
</evidence>
<comment type="caution">
    <text evidence="1">The sequence shown here is derived from an EMBL/GenBank/DDBJ whole genome shotgun (WGS) entry which is preliminary data.</text>
</comment>
<organism evidence="1 2">
    <name type="scientific">Rossellomorea vietnamensis</name>
    <dbReference type="NCBI Taxonomy" id="218284"/>
    <lineage>
        <taxon>Bacteria</taxon>
        <taxon>Bacillati</taxon>
        <taxon>Bacillota</taxon>
        <taxon>Bacilli</taxon>
        <taxon>Bacillales</taxon>
        <taxon>Bacillaceae</taxon>
        <taxon>Rossellomorea</taxon>
    </lineage>
</organism>
<dbReference type="Proteomes" id="UP000325182">
    <property type="component" value="Unassembled WGS sequence"/>
</dbReference>
<dbReference type="AlphaFoldDB" id="A0A5D4MHH7"/>
<evidence type="ECO:0000313" key="2">
    <source>
        <dbReference type="Proteomes" id="UP000325182"/>
    </source>
</evidence>